<feature type="compositionally biased region" description="Gly residues" evidence="5">
    <location>
        <begin position="2135"/>
        <end position="2147"/>
    </location>
</feature>
<feature type="compositionally biased region" description="Gly residues" evidence="5">
    <location>
        <begin position="1534"/>
        <end position="1548"/>
    </location>
</feature>
<evidence type="ECO:0000256" key="3">
    <source>
        <dbReference type="ARBA" id="ARBA00023306"/>
    </source>
</evidence>
<evidence type="ECO:0000313" key="8">
    <source>
        <dbReference type="Proteomes" id="UP001165080"/>
    </source>
</evidence>
<feature type="compositionally biased region" description="Acidic residues" evidence="5">
    <location>
        <begin position="2317"/>
        <end position="2331"/>
    </location>
</feature>
<dbReference type="Pfam" id="PF04821">
    <property type="entry name" value="TIMELESS"/>
    <property type="match status" value="1"/>
</dbReference>
<feature type="compositionally biased region" description="Gly residues" evidence="5">
    <location>
        <begin position="354"/>
        <end position="363"/>
    </location>
</feature>
<feature type="compositionally biased region" description="Acidic residues" evidence="5">
    <location>
        <begin position="2196"/>
        <end position="2205"/>
    </location>
</feature>
<feature type="coiled-coil region" evidence="4">
    <location>
        <begin position="1845"/>
        <end position="1872"/>
    </location>
</feature>
<evidence type="ECO:0000256" key="2">
    <source>
        <dbReference type="ARBA" id="ARBA00023242"/>
    </source>
</evidence>
<feature type="region of interest" description="Disordered" evidence="5">
    <location>
        <begin position="1"/>
        <end position="70"/>
    </location>
</feature>
<comment type="subcellular location">
    <subcellularLocation>
        <location evidence="1">Nucleus</location>
    </subcellularLocation>
</comment>
<feature type="compositionally biased region" description="Acidic residues" evidence="5">
    <location>
        <begin position="761"/>
        <end position="780"/>
    </location>
</feature>
<evidence type="ECO:0000256" key="5">
    <source>
        <dbReference type="SAM" id="MobiDB-lite"/>
    </source>
</evidence>
<feature type="compositionally biased region" description="Gly residues" evidence="5">
    <location>
        <begin position="1221"/>
        <end position="1234"/>
    </location>
</feature>
<dbReference type="PANTHER" id="PTHR22940:SF4">
    <property type="entry name" value="PROTEIN TIMELESS HOMOLOG"/>
    <property type="match status" value="1"/>
</dbReference>
<keyword evidence="2" id="KW-0539">Nucleus</keyword>
<sequence length="2331" mass="240048">MAYGLNPADARREQQKAMRAAKARNQPEEDVLMVDLEDDVDADDDADDLGAERDDDHEQAADDGPQPDPVDYDLLMSVSHGLGKWMQDTTTGQKVYVKDQDCIGCLKDLQRFLRRDDPDIRSVFTKLGEWRIAAGDLLPLLITYPHDKDITLQAVKVLTYLTMPVDPSTAKPEIQEGYVRDVKEAMTQPDALVAVLGLVAEPLAAHPRMSPEQQGAVQLVLALLRNLLAVPDEKPSLTLAAGSSRTRLQASLLSVLFSESIMELLLLVAQHGTQAPLRREMPTLLEILCDTYRDITPQQLMAAKKPPPPQQQQPRNQQPPAPSAPAAAAAPPPPPAAASGRPSPAAFHPTGSAAAGGGRGGSAAGRPAAAAAGRGGGGAAAAAAAASGGGGGGPPVAPKPPSLDSAVAAQLRRQQLANAAKLRGLPGGRGAAVAAARPGGTVGRFVIAHADDPGQRRTFLVRPAAGATAATSVKQHFVEAPPKLSGPKPPGSSARRDAALMWRLRCFADELLESGYNQVMEVIRRDVSAGVGVGRLERPDLLRFVRLGAFFTQYCRLQQEAQAATKQQQQQHKAGADTAASKPAATAASAAAPGGDDPAAAAAPSPSPFSGISGTMGWDTFHLICKLWVEQADVSPKHRDWELQAATTRLLCEMLAVLVVAHRHGSREDRQAADRLQRRLLHDDLAESGLLPVLSRLMSSFSPARQSRTYACDLTMSLHYVLRMYDRLTAQEPGGFMVRAKKRSGGGRRKKQQQQQREGGEDGEGEGEKEKEEEEEEGEGGEGSQEGGGGGSGGGGGGGGRKSGKAPLEELAEGSGEEDDEEEDEDDDEAGGGGGGGRRGVVERPLDLSTKVRGKLAQPAVIYFAVQLLACYKSLAPEVPRAIASLLYRIAAKEHLGMEPLLYQISVLRVFYVLLSDPDLRSPSQLPAYREVLLLATRVVRGLFRKLVPERYPTTADKEGGKEEGDKGKEGQEGQEGEGEGQAAATAEEEARRRQRREELVGEIHDKAPRMLMVDMLFWKDHGAAAAINQDYWLWMALEDREREEEEEERNGGGSGGGGGAAAAKRRRNRDAWGDDEGEADRDGADKADGDGDGDGDGDVAPRTVGRLRRAGSVWGDEEDGGGGGGGGGGDDDGGLADEDGGGGGPPGTAARRRRAAMGMEDDEEEEGGRGGGAAATGGGRSQGGGRGAVLWSDDEAEGEREGGPRAARGAAAGGAAAEGSAGGGGGGGGGGGATKKPMTLQEREEMLRKRFLKTVRVGNGRSKRSGNAAGGGGGGGGAGAEDGGGGGGGRSLRLSPAQQALLVELFERHNASRHNADMILEGMKRGGRGGEGEEGLAATGEAAGAAGVEMSSGQLMRQIKKMGLRFKQLTEKQASRLTSLYGRYRDDPDLLLMIAAQLPGGWTSKDVKRLLVKHGLTAKGGRRGRRGSDSGGSDSEEDGEGEGSGGSGDEGDDDDPDTALLDEEELAVLWEEHGAAGQEDAVEKIAAALVTPASPRAVARKLRQMGLLKGARDREHRNKKHRDKKGGAAKRAAGGGGRGGRGGGEGGQVDVGALRRLWEEHRSRADHLNVIAALLPGGKTVKQIQRLLRSHGMLDDDAARRKRVRDAAERTRLVALYQQTRGSDDQLAAIARLMPELAGGARQVAKLLRKHGLTEGGGGGGGAGRRRRRSSDGGGGGGEGEGEEEGGGAARKGRSRGEGEGDGAGEDAGGPSGSSHARVREPDPERILQALAGIQEAYDKDRRWMDGRCAVSWVVRQLGAAESLWDLAGGASSDYCLVLTCEEDEDYFMTEYSQDLLEACGIRNTADDYYKIPAASSPAWRQRVRDALQAALGGLGGERAAELAAALRRRRAEEEAAAAREREARDAAEAAAAAATALFTSAAAGSGKAAEEEEGGRGRGRGGGRGRGRGGAAAAAAAAGRRRSAGGKGRKAKEEEEEEEVAESSDGGSEGPGAAKQQQQQRGRGPRGGEASESSGSDGSSSSSDGGSEGGSDGGDSDGAEEAGAGGGGDEAVVMPDYGSSSGSSGSEDDGAGGGRRKGGKAEDARAAPGPRTGAKAKAGAGAAARRRVPDALGGSSGSDGEGGGRPVGRRGAAVAVKRKAGKTAARKGGKEGRRGAATAAAAADAAAADGSGDDGGGGDGSGGRDAGADADARRRALAEIARRRQEQALRMQQRVKGTLVPSAAPSAEELREGDGDDGGDDDDRAVVVVAGATSAAGGGGEGPSAGSRRRRSGEPLGATRAGAAATTNRGAAGDEEEEAEDSDGGGGRAGGGGGKRRRLLRKAAPTGLGSGKENAGAGAAGGAKGGVAAGGVGGGEEEMVELEDGLEDF</sequence>
<dbReference type="EMBL" id="BRXU01000018">
    <property type="protein sequence ID" value="GLC57293.1"/>
    <property type="molecule type" value="Genomic_DNA"/>
</dbReference>
<name>A0A9W6BSE2_9CHLO</name>
<feature type="compositionally biased region" description="Acidic residues" evidence="5">
    <location>
        <begin position="28"/>
        <end position="49"/>
    </location>
</feature>
<feature type="compositionally biased region" description="Low complexity" evidence="5">
    <location>
        <begin position="566"/>
        <end position="604"/>
    </location>
</feature>
<feature type="compositionally biased region" description="Low complexity" evidence="5">
    <location>
        <begin position="2239"/>
        <end position="2253"/>
    </location>
</feature>
<feature type="domain" description="Timeless N-terminal" evidence="6">
    <location>
        <begin position="95"/>
        <end position="318"/>
    </location>
</feature>
<evidence type="ECO:0000256" key="4">
    <source>
        <dbReference type="SAM" id="Coils"/>
    </source>
</evidence>
<feature type="compositionally biased region" description="Gly residues" evidence="5">
    <location>
        <begin position="1269"/>
        <end position="1291"/>
    </location>
</feature>
<feature type="compositionally biased region" description="Gly residues" evidence="5">
    <location>
        <begin position="1170"/>
        <end position="1188"/>
    </location>
</feature>
<feature type="compositionally biased region" description="Basic residues" evidence="5">
    <location>
        <begin position="739"/>
        <end position="752"/>
    </location>
</feature>
<feature type="compositionally biased region" description="Gly residues" evidence="5">
    <location>
        <begin position="2266"/>
        <end position="2275"/>
    </location>
</feature>
<feature type="region of interest" description="Disordered" evidence="5">
    <location>
        <begin position="1044"/>
        <end position="1237"/>
    </location>
</feature>
<keyword evidence="8" id="KW-1185">Reference proteome</keyword>
<feature type="compositionally biased region" description="Low complexity" evidence="5">
    <location>
        <begin position="2117"/>
        <end position="2132"/>
    </location>
</feature>
<proteinExistence type="predicted"/>
<feature type="compositionally biased region" description="Low complexity" evidence="5">
    <location>
        <begin position="1945"/>
        <end position="1987"/>
    </location>
</feature>
<dbReference type="GO" id="GO:0003677">
    <property type="term" value="F:DNA binding"/>
    <property type="evidence" value="ECO:0007669"/>
    <property type="project" value="TreeGrafter"/>
</dbReference>
<feature type="compositionally biased region" description="Gly residues" evidence="5">
    <location>
        <begin position="2300"/>
        <end position="2316"/>
    </location>
</feature>
<feature type="compositionally biased region" description="Basic residues" evidence="5">
    <location>
        <begin position="1899"/>
        <end position="1909"/>
    </location>
</feature>
<feature type="compositionally biased region" description="Basic and acidic residues" evidence="5">
    <location>
        <begin position="2148"/>
        <end position="2169"/>
    </location>
</feature>
<dbReference type="GO" id="GO:0006281">
    <property type="term" value="P:DNA repair"/>
    <property type="evidence" value="ECO:0007669"/>
    <property type="project" value="TreeGrafter"/>
</dbReference>
<feature type="compositionally biased region" description="Basic residues" evidence="5">
    <location>
        <begin position="2098"/>
        <end position="2109"/>
    </location>
</feature>
<organism evidence="7 8">
    <name type="scientific">Pleodorina starrii</name>
    <dbReference type="NCBI Taxonomy" id="330485"/>
    <lineage>
        <taxon>Eukaryota</taxon>
        <taxon>Viridiplantae</taxon>
        <taxon>Chlorophyta</taxon>
        <taxon>core chlorophytes</taxon>
        <taxon>Chlorophyceae</taxon>
        <taxon>CS clade</taxon>
        <taxon>Chlamydomonadales</taxon>
        <taxon>Volvocaceae</taxon>
        <taxon>Pleodorina</taxon>
    </lineage>
</organism>
<feature type="compositionally biased region" description="Low complexity" evidence="5">
    <location>
        <begin position="1205"/>
        <end position="1220"/>
    </location>
</feature>
<evidence type="ECO:0000259" key="6">
    <source>
        <dbReference type="Pfam" id="PF04821"/>
    </source>
</evidence>
<feature type="compositionally biased region" description="Low complexity" evidence="5">
    <location>
        <begin position="2048"/>
        <end position="2065"/>
    </location>
</feature>
<feature type="region of interest" description="Disordered" evidence="5">
    <location>
        <begin position="1883"/>
        <end position="2331"/>
    </location>
</feature>
<dbReference type="InterPro" id="IPR044998">
    <property type="entry name" value="Timeless"/>
</dbReference>
<keyword evidence="4" id="KW-0175">Coiled coil</keyword>
<feature type="region of interest" description="Disordered" evidence="5">
    <location>
        <begin position="302"/>
        <end position="403"/>
    </location>
</feature>
<dbReference type="Proteomes" id="UP001165080">
    <property type="component" value="Unassembled WGS sequence"/>
</dbReference>
<feature type="compositionally biased region" description="Acidic residues" evidence="5">
    <location>
        <begin position="1450"/>
        <end position="1459"/>
    </location>
</feature>
<feature type="compositionally biased region" description="Basic and acidic residues" evidence="5">
    <location>
        <begin position="956"/>
        <end position="972"/>
    </location>
</feature>
<evidence type="ECO:0000256" key="1">
    <source>
        <dbReference type="ARBA" id="ARBA00004123"/>
    </source>
</evidence>
<feature type="compositionally biased region" description="Basic residues" evidence="5">
    <location>
        <begin position="1921"/>
        <end position="1932"/>
    </location>
</feature>
<feature type="compositionally biased region" description="Low complexity" evidence="5">
    <location>
        <begin position="337"/>
        <end position="346"/>
    </location>
</feature>
<feature type="compositionally biased region" description="Low complexity" evidence="5">
    <location>
        <begin position="2208"/>
        <end position="2217"/>
    </location>
</feature>
<feature type="region of interest" description="Disordered" evidence="5">
    <location>
        <begin position="1257"/>
        <end position="1294"/>
    </location>
</feature>
<feature type="compositionally biased region" description="Gly residues" evidence="5">
    <location>
        <begin position="781"/>
        <end position="801"/>
    </location>
</feature>
<dbReference type="GO" id="GO:0000076">
    <property type="term" value="P:DNA replication checkpoint signaling"/>
    <property type="evidence" value="ECO:0007669"/>
    <property type="project" value="TreeGrafter"/>
</dbReference>
<feature type="compositionally biased region" description="Gly residues" evidence="5">
    <location>
        <begin position="2076"/>
        <end position="2088"/>
    </location>
</feature>
<dbReference type="GO" id="GO:0031298">
    <property type="term" value="C:replication fork protection complex"/>
    <property type="evidence" value="ECO:0007669"/>
    <property type="project" value="TreeGrafter"/>
</dbReference>
<evidence type="ECO:0000313" key="7">
    <source>
        <dbReference type="EMBL" id="GLC57293.1"/>
    </source>
</evidence>
<feature type="region of interest" description="Disordered" evidence="5">
    <location>
        <begin position="1651"/>
        <end position="1724"/>
    </location>
</feature>
<reference evidence="7 8" key="1">
    <citation type="journal article" date="2023" name="Commun. Biol.">
        <title>Reorganization of the ancestral sex-determining regions during the evolution of trioecy in Pleodorina starrii.</title>
        <authorList>
            <person name="Takahashi K."/>
            <person name="Suzuki S."/>
            <person name="Kawai-Toyooka H."/>
            <person name="Yamamoto K."/>
            <person name="Hamaji T."/>
            <person name="Ootsuki R."/>
            <person name="Yamaguchi H."/>
            <person name="Kawachi M."/>
            <person name="Higashiyama T."/>
            <person name="Nozaki H."/>
        </authorList>
    </citation>
    <scope>NUCLEOTIDE SEQUENCE [LARGE SCALE GENOMIC DNA]</scope>
    <source>
        <strain evidence="7 8">NIES-4479</strain>
    </source>
</reference>
<feature type="compositionally biased region" description="Acidic residues" evidence="5">
    <location>
        <begin position="810"/>
        <end position="830"/>
    </location>
</feature>
<feature type="region of interest" description="Disordered" evidence="5">
    <location>
        <begin position="1508"/>
        <end position="1548"/>
    </location>
</feature>
<feature type="compositionally biased region" description="Acidic residues" evidence="5">
    <location>
        <begin position="2255"/>
        <end position="2265"/>
    </location>
</feature>
<comment type="caution">
    <text evidence="7">The sequence shown here is derived from an EMBL/GenBank/DDBJ whole genome shotgun (WGS) entry which is preliminary data.</text>
</comment>
<feature type="compositionally biased region" description="Gly residues" evidence="5">
    <location>
        <begin position="1655"/>
        <end position="1664"/>
    </location>
</feature>
<gene>
    <name evidence="7" type="primary">PLEST007976</name>
    <name evidence="7" type="ORF">PLESTB_001208600</name>
</gene>
<feature type="compositionally biased region" description="Acidic residues" evidence="5">
    <location>
        <begin position="1130"/>
        <end position="1141"/>
    </location>
</feature>
<feature type="region of interest" description="Disordered" evidence="5">
    <location>
        <begin position="1419"/>
        <end position="1459"/>
    </location>
</feature>
<feature type="compositionally biased region" description="Gly residues" evidence="5">
    <location>
        <begin position="1052"/>
        <end position="1061"/>
    </location>
</feature>
<feature type="compositionally biased region" description="Pro residues" evidence="5">
    <location>
        <begin position="305"/>
        <end position="323"/>
    </location>
</feature>
<feature type="region of interest" description="Disordered" evidence="5">
    <location>
        <begin position="566"/>
        <end position="606"/>
    </location>
</feature>
<feature type="compositionally biased region" description="Basic and acidic residues" evidence="5">
    <location>
        <begin position="50"/>
        <end position="60"/>
    </location>
</feature>
<feature type="compositionally biased region" description="Basic and acidic residues" evidence="5">
    <location>
        <begin position="1081"/>
        <end position="1090"/>
    </location>
</feature>
<dbReference type="PANTHER" id="PTHR22940">
    <property type="entry name" value="TIMEOUT/TIMELESS-2"/>
    <property type="match status" value="1"/>
</dbReference>
<protein>
    <recommendedName>
        <fullName evidence="6">Timeless N-terminal domain-containing protein</fullName>
    </recommendedName>
</protein>
<dbReference type="GO" id="GO:0043111">
    <property type="term" value="P:replication fork arrest"/>
    <property type="evidence" value="ECO:0007669"/>
    <property type="project" value="TreeGrafter"/>
</dbReference>
<keyword evidence="3" id="KW-0131">Cell cycle</keyword>
<feature type="compositionally biased region" description="Basic residues" evidence="5">
    <location>
        <begin position="1518"/>
        <end position="1529"/>
    </location>
</feature>
<accession>A0A9W6BSE2</accession>
<feature type="region of interest" description="Disordered" evidence="5">
    <location>
        <begin position="736"/>
        <end position="842"/>
    </location>
</feature>
<feature type="region of interest" description="Disordered" evidence="5">
    <location>
        <begin position="954"/>
        <end position="997"/>
    </location>
</feature>
<dbReference type="InterPro" id="IPR006906">
    <property type="entry name" value="Timeless_N"/>
</dbReference>